<proteinExistence type="predicted"/>
<keyword evidence="2" id="KW-1185">Reference proteome</keyword>
<dbReference type="Proteomes" id="UP000296049">
    <property type="component" value="Unassembled WGS sequence"/>
</dbReference>
<evidence type="ECO:0000313" key="2">
    <source>
        <dbReference type="Proteomes" id="UP000296049"/>
    </source>
</evidence>
<name>R0K347_ANAPL</name>
<evidence type="ECO:0000313" key="1">
    <source>
        <dbReference type="EMBL" id="EOB04072.1"/>
    </source>
</evidence>
<reference evidence="2" key="1">
    <citation type="journal article" date="2013" name="Nat. Genet.">
        <title>The duck genome and transcriptome provide insight into an avian influenza virus reservoir species.</title>
        <authorList>
            <person name="Huang Y."/>
            <person name="Li Y."/>
            <person name="Burt D.W."/>
            <person name="Chen H."/>
            <person name="Zhang Y."/>
            <person name="Qian W."/>
            <person name="Kim H."/>
            <person name="Gan S."/>
            <person name="Zhao Y."/>
            <person name="Li J."/>
            <person name="Yi K."/>
            <person name="Feng H."/>
            <person name="Zhu P."/>
            <person name="Li B."/>
            <person name="Liu Q."/>
            <person name="Fairley S."/>
            <person name="Magor K.E."/>
            <person name="Du Z."/>
            <person name="Hu X."/>
            <person name="Goodman L."/>
            <person name="Tafer H."/>
            <person name="Vignal A."/>
            <person name="Lee T."/>
            <person name="Kim K.W."/>
            <person name="Sheng Z."/>
            <person name="An Y."/>
            <person name="Searle S."/>
            <person name="Herrero J."/>
            <person name="Groenen M.A."/>
            <person name="Crooijmans R.P."/>
            <person name="Faraut T."/>
            <person name="Cai Q."/>
            <person name="Webster R.G."/>
            <person name="Aldridge J.R."/>
            <person name="Warren W.C."/>
            <person name="Bartschat S."/>
            <person name="Kehr S."/>
            <person name="Marz M."/>
            <person name="Stadler P.F."/>
            <person name="Smith J."/>
            <person name="Kraus R.H."/>
            <person name="Zhao Y."/>
            <person name="Ren L."/>
            <person name="Fei J."/>
            <person name="Morisson M."/>
            <person name="Kaiser P."/>
            <person name="Griffin D.K."/>
            <person name="Rao M."/>
            <person name="Pitel F."/>
            <person name="Wang J."/>
            <person name="Li N."/>
        </authorList>
    </citation>
    <scope>NUCLEOTIDE SEQUENCE [LARGE SCALE GENOMIC DNA]</scope>
</reference>
<sequence length="96" mass="10438">MSSKVECGQGAEQHSPVKSPKLRKLLNYVKGSCYQTWFISSSVPKKRSARKHHVSSPDTLGISAVAAANTWQCFQEQQQMIGIDSGFGPGIRSSAL</sequence>
<gene>
    <name evidence="1" type="ORF">Anapl_04634</name>
</gene>
<protein>
    <submittedName>
        <fullName evidence="1">Uncharacterized protein</fullName>
    </submittedName>
</protein>
<organism evidence="1 2">
    <name type="scientific">Anas platyrhynchos</name>
    <name type="common">Mallard</name>
    <name type="synonym">Anas boschas</name>
    <dbReference type="NCBI Taxonomy" id="8839"/>
    <lineage>
        <taxon>Eukaryota</taxon>
        <taxon>Metazoa</taxon>
        <taxon>Chordata</taxon>
        <taxon>Craniata</taxon>
        <taxon>Vertebrata</taxon>
        <taxon>Euteleostomi</taxon>
        <taxon>Archelosauria</taxon>
        <taxon>Archosauria</taxon>
        <taxon>Dinosauria</taxon>
        <taxon>Saurischia</taxon>
        <taxon>Theropoda</taxon>
        <taxon>Coelurosauria</taxon>
        <taxon>Aves</taxon>
        <taxon>Neognathae</taxon>
        <taxon>Galloanserae</taxon>
        <taxon>Anseriformes</taxon>
        <taxon>Anatidae</taxon>
        <taxon>Anatinae</taxon>
        <taxon>Anas</taxon>
    </lineage>
</organism>
<dbReference type="AlphaFoldDB" id="R0K347"/>
<dbReference type="EMBL" id="KB742810">
    <property type="protein sequence ID" value="EOB04072.1"/>
    <property type="molecule type" value="Genomic_DNA"/>
</dbReference>
<accession>R0K347</accession>